<evidence type="ECO:0000313" key="1">
    <source>
        <dbReference type="EMBL" id="AFU99342.1"/>
    </source>
</evidence>
<dbReference type="AlphaFoldDB" id="K4KZI7"/>
<dbReference type="STRING" id="1117647.M5M_10815"/>
<dbReference type="HOGENOM" id="CLU_720864_0_0_6"/>
<protein>
    <submittedName>
        <fullName evidence="1">Surface antigen (D15)</fullName>
    </submittedName>
</protein>
<keyword evidence="2" id="KW-1185">Reference proteome</keyword>
<dbReference type="Proteomes" id="UP000000466">
    <property type="component" value="Chromosome"/>
</dbReference>
<dbReference type="eggNOG" id="COG0729">
    <property type="taxonomic scope" value="Bacteria"/>
</dbReference>
<gene>
    <name evidence="1" type="ordered locus">M5M_10815</name>
</gene>
<dbReference type="KEGG" id="saga:M5M_10815"/>
<organism evidence="1 2">
    <name type="scientific">Simiduia agarivorans (strain DSM 21679 / JCM 13881 / BCRC 17597 / SA1)</name>
    <dbReference type="NCBI Taxonomy" id="1117647"/>
    <lineage>
        <taxon>Bacteria</taxon>
        <taxon>Pseudomonadati</taxon>
        <taxon>Pseudomonadota</taxon>
        <taxon>Gammaproteobacteria</taxon>
        <taxon>Cellvibrionales</taxon>
        <taxon>Cellvibrionaceae</taxon>
        <taxon>Simiduia</taxon>
    </lineage>
</organism>
<dbReference type="OrthoDB" id="9771071at2"/>
<name>K4KZI7_SIMAS</name>
<accession>K4KZI7</accession>
<evidence type="ECO:0000313" key="2">
    <source>
        <dbReference type="Proteomes" id="UP000000466"/>
    </source>
</evidence>
<dbReference type="RefSeq" id="WP_015047506.1">
    <property type="nucleotide sequence ID" value="NC_018868.3"/>
</dbReference>
<dbReference type="Gene3D" id="2.40.160.50">
    <property type="entry name" value="membrane protein fhac: a member of the omp85/tpsb transporter family"/>
    <property type="match status" value="1"/>
</dbReference>
<reference evidence="1 2" key="1">
    <citation type="journal article" date="2013" name="Genome Announc.">
        <title>Complete genome sequence of Simiduia agarivorans SA1(T), a marine bacterium able to degrade a variety of polysaccharides.</title>
        <authorList>
            <person name="Lin S.Y."/>
            <person name="Shieh W.Y."/>
            <person name="Chen J.S."/>
            <person name="Tang S.L."/>
        </authorList>
    </citation>
    <scope>NUCLEOTIDE SEQUENCE [LARGE SCALE GENOMIC DNA]</scope>
    <source>
        <strain evidence="2">DSM 21679 / JCM 13881 / BCRC 17597 / SA1</strain>
    </source>
</reference>
<dbReference type="EMBL" id="CP003746">
    <property type="protein sequence ID" value="AFU99342.1"/>
    <property type="molecule type" value="Genomic_DNA"/>
</dbReference>
<sequence length="343" mass="37165">MTAIAACAFTISGAASEDTGKESPWILTPTASSSPKLGNSLGFLAGYLHHFDKRSPASIFAVAGSLSDTQSSVYGAFAKTYLAGDQHRIIGALGGAKIENEYKDYLGTGLDIRTTDDATFGMVRYLYRLPAHWFVGGQLISTNYEITGKDDFSKAVLALFDVSGFQGSGWGLVAERDSRDHQNDPHAGSYFQFSSTRFNSSLSGNADFDTWSAKYSLYTQVADKHLLATRITARVTADAPTAAFSSVGLRGYTAGEYLAPHNTTIEIEHRYQFGERWGATAFLGASCLYGGKEDCGESENWYPAAGAGITYLLKPQEKMIVRTEIAVGKNDNYGFYIQFGNAF</sequence>
<proteinExistence type="predicted"/>